<dbReference type="InterPro" id="IPR023897">
    <property type="entry name" value="SPL_firmicutes"/>
</dbReference>
<dbReference type="Pfam" id="PF20903">
    <property type="entry name" value="SPL"/>
    <property type="match status" value="1"/>
</dbReference>
<dbReference type="SFLD" id="SFLDG01079">
    <property type="entry name" value="spore_photoproduct_lyase_like"/>
    <property type="match status" value="1"/>
</dbReference>
<gene>
    <name evidence="1" type="ORF">SAMN05444401_0900</name>
</gene>
<reference evidence="1 2" key="1">
    <citation type="submission" date="2016-11" db="EMBL/GenBank/DDBJ databases">
        <authorList>
            <person name="Jaros S."/>
            <person name="Januszkiewicz K."/>
            <person name="Wedrychowicz H."/>
        </authorList>
    </citation>
    <scope>NUCLEOTIDE SEQUENCE [LARGE SCALE GENOMIC DNA]</scope>
    <source>
        <strain evidence="1 2">DSM 21864</strain>
    </source>
</reference>
<dbReference type="InterPro" id="IPR049539">
    <property type="entry name" value="SPL"/>
</dbReference>
<evidence type="ECO:0000313" key="1">
    <source>
        <dbReference type="EMBL" id="SHI52395.1"/>
    </source>
</evidence>
<proteinExistence type="predicted"/>
<dbReference type="InterPro" id="IPR034559">
    <property type="entry name" value="SPL_Clostridia"/>
</dbReference>
<dbReference type="GO" id="GO:0042601">
    <property type="term" value="C:endospore-forming forespore"/>
    <property type="evidence" value="ECO:0007669"/>
    <property type="project" value="TreeGrafter"/>
</dbReference>
<dbReference type="Gene3D" id="3.40.50.12110">
    <property type="match status" value="1"/>
</dbReference>
<protein>
    <submittedName>
        <fullName evidence="1">Spore photoproduct lyase</fullName>
    </submittedName>
</protein>
<dbReference type="EMBL" id="FQZO01000001">
    <property type="protein sequence ID" value="SHI52395.1"/>
    <property type="molecule type" value="Genomic_DNA"/>
</dbReference>
<dbReference type="NCBIfam" id="TIGR04070">
    <property type="entry name" value="photo_TT_lyase"/>
    <property type="match status" value="1"/>
</dbReference>
<dbReference type="GO" id="GO:1904047">
    <property type="term" value="F:S-adenosyl-L-methionine binding"/>
    <property type="evidence" value="ECO:0007669"/>
    <property type="project" value="InterPro"/>
</dbReference>
<dbReference type="InterPro" id="IPR058240">
    <property type="entry name" value="rSAM_sf"/>
</dbReference>
<dbReference type="GO" id="GO:0003913">
    <property type="term" value="F:DNA photolyase activity"/>
    <property type="evidence" value="ECO:0007669"/>
    <property type="project" value="InterPro"/>
</dbReference>
<evidence type="ECO:0000313" key="2">
    <source>
        <dbReference type="Proteomes" id="UP000184080"/>
    </source>
</evidence>
<dbReference type="AlphaFoldDB" id="A0A1M6BUF8"/>
<sequence>MVQIKIAKGNNKSLYKVICLVGDMFIPKRIVFEKNSLEFEMGKNIFSKFKDNDNIEIIKLNSNKLKQHIPGNDLFAQYREGKRTLVVGTKKTLRFQSCKPSAHYQLPLISGCMGQCEYCYLNTQLGDKPFVKVYANIDDILNEAQKYINQRLPDITIFEGSATSDPIPVEPYTHSLEKSIDFFAKNPNARFRFVTKYNDIESLLNLEHNGHTEIRFSINTSFVINKYEHFTASSDKRIEAAIKVAQSSYPVGFLIAPIFIYPSWKEDYHDLLLELSSKLPNNLKYPVTFEIISHRYTTIAKNRILKVFPESELPMNDEERKFKYGQFGYGKYVYQNEIISEIKEFFTKNIEELFKNKKVKYII</sequence>
<accession>A0A1M6BUF8</accession>
<dbReference type="SUPFAM" id="SSF102114">
    <property type="entry name" value="Radical SAM enzymes"/>
    <property type="match status" value="1"/>
</dbReference>
<keyword evidence="1" id="KW-0456">Lyase</keyword>
<name>A0A1M6BUF8_9CLOT</name>
<dbReference type="Proteomes" id="UP000184080">
    <property type="component" value="Unassembled WGS sequence"/>
</dbReference>
<keyword evidence="2" id="KW-1185">Reference proteome</keyword>
<dbReference type="PANTHER" id="PTHR37822:SF2">
    <property type="entry name" value="SPORE PHOTOPRODUCT LYASE"/>
    <property type="match status" value="1"/>
</dbReference>
<dbReference type="STRING" id="1121298.SAMN05444401_0900"/>
<dbReference type="SFLD" id="SFLDF00412">
    <property type="entry name" value="spore_photoproduct_lyase_2"/>
    <property type="match status" value="1"/>
</dbReference>
<dbReference type="Gene3D" id="3.80.30.30">
    <property type="match status" value="1"/>
</dbReference>
<dbReference type="PANTHER" id="PTHR37822">
    <property type="entry name" value="SPORE PHOTOPRODUCT LYASE-RELATED"/>
    <property type="match status" value="1"/>
</dbReference>
<organism evidence="1 2">
    <name type="scientific">Clostridium amylolyticum</name>
    <dbReference type="NCBI Taxonomy" id="1121298"/>
    <lineage>
        <taxon>Bacteria</taxon>
        <taxon>Bacillati</taxon>
        <taxon>Bacillota</taxon>
        <taxon>Clostridia</taxon>
        <taxon>Eubacteriales</taxon>
        <taxon>Clostridiaceae</taxon>
        <taxon>Clostridium</taxon>
    </lineage>
</organism>
<dbReference type="SFLD" id="SFLDS00029">
    <property type="entry name" value="Radical_SAM"/>
    <property type="match status" value="1"/>
</dbReference>
<dbReference type="GO" id="GO:0051539">
    <property type="term" value="F:4 iron, 4 sulfur cluster binding"/>
    <property type="evidence" value="ECO:0007669"/>
    <property type="project" value="TreeGrafter"/>
</dbReference>
<dbReference type="InterPro" id="IPR007197">
    <property type="entry name" value="rSAM"/>
</dbReference>